<feature type="signal peptide" evidence="2">
    <location>
        <begin position="1"/>
        <end position="21"/>
    </location>
</feature>
<protein>
    <submittedName>
        <fullName evidence="3">LysR family transcriptional regulator</fullName>
    </submittedName>
</protein>
<keyword evidence="2" id="KW-0732">Signal</keyword>
<proteinExistence type="predicted"/>
<dbReference type="PANTHER" id="PTHR42779:SF1">
    <property type="entry name" value="PROTEIN YNJB"/>
    <property type="match status" value="1"/>
</dbReference>
<sequence length="366" mass="39982">MLRKLMTTTLACALMAGPAIAYDLTEMSWDEIVDEAKAEGELTWYVWYFQPEFRQAVKPFEEQYGIIVNIPDVSSGDDALNKVLAEAGRETGDIDIIALGGQAGNRIDVEAVFLGPILPLLPEADRLSDEAEGVNWQGYGVKYWGNQTGMAYDANRVDPETLPQTLADLEAWIEANPYQLGFNYENGGSGPSFIHNVARNVLGITPDSVVDEVPDLVSVYDWFNSREDKFGITASNADSLTRLNSGEFLIVPAWEDMLFGLIRKNEVGDHIEFYIPEWGMNGGGNVIAIPKNAPRKAAALLFAAWLTSAETQTALNGVFGSAPANTAADDSNALVPNDQRANSRVWSAPLSDRDVVPGFIENVVQD</sequence>
<comment type="caution">
    <text evidence="3">The sequence shown here is derived from an EMBL/GenBank/DDBJ whole genome shotgun (WGS) entry which is preliminary data.</text>
</comment>
<gene>
    <name evidence="3" type="ORF">GCM10010862_01490</name>
</gene>
<reference evidence="4" key="1">
    <citation type="journal article" date="2019" name="Int. J. Syst. Evol. Microbiol.">
        <title>The Global Catalogue of Microorganisms (GCM) 10K type strain sequencing project: providing services to taxonomists for standard genome sequencing and annotation.</title>
        <authorList>
            <consortium name="The Broad Institute Genomics Platform"/>
            <consortium name="The Broad Institute Genome Sequencing Center for Infectious Disease"/>
            <person name="Wu L."/>
            <person name="Ma J."/>
        </authorList>
    </citation>
    <scope>NUCLEOTIDE SEQUENCE [LARGE SCALE GENOMIC DNA]</scope>
    <source>
        <strain evidence="4">NBRC 112416</strain>
    </source>
</reference>
<dbReference type="InterPro" id="IPR006059">
    <property type="entry name" value="SBP"/>
</dbReference>
<dbReference type="EMBL" id="BSNS01000002">
    <property type="protein sequence ID" value="GLQ52891.1"/>
    <property type="molecule type" value="Genomic_DNA"/>
</dbReference>
<evidence type="ECO:0000256" key="1">
    <source>
        <dbReference type="ARBA" id="ARBA00022764"/>
    </source>
</evidence>
<accession>A0ABQ5VZF8</accession>
<keyword evidence="4" id="KW-1185">Reference proteome</keyword>
<keyword evidence="1" id="KW-0574">Periplasm</keyword>
<feature type="chain" id="PRO_5046653737" evidence="2">
    <location>
        <begin position="22"/>
        <end position="366"/>
    </location>
</feature>
<organism evidence="3 4">
    <name type="scientific">Devosia nitrariae</name>
    <dbReference type="NCBI Taxonomy" id="2071872"/>
    <lineage>
        <taxon>Bacteria</taxon>
        <taxon>Pseudomonadati</taxon>
        <taxon>Pseudomonadota</taxon>
        <taxon>Alphaproteobacteria</taxon>
        <taxon>Hyphomicrobiales</taxon>
        <taxon>Devosiaceae</taxon>
        <taxon>Devosia</taxon>
    </lineage>
</organism>
<evidence type="ECO:0000313" key="3">
    <source>
        <dbReference type="EMBL" id="GLQ52891.1"/>
    </source>
</evidence>
<evidence type="ECO:0000256" key="2">
    <source>
        <dbReference type="SAM" id="SignalP"/>
    </source>
</evidence>
<name>A0ABQ5VZF8_9HYPH</name>
<dbReference type="Pfam" id="PF13416">
    <property type="entry name" value="SBP_bac_8"/>
    <property type="match status" value="1"/>
</dbReference>
<dbReference type="RefSeq" id="WP_284338362.1">
    <property type="nucleotide sequence ID" value="NZ_BSNS01000002.1"/>
</dbReference>
<dbReference type="SUPFAM" id="SSF53850">
    <property type="entry name" value="Periplasmic binding protein-like II"/>
    <property type="match status" value="1"/>
</dbReference>
<dbReference type="Proteomes" id="UP001156691">
    <property type="component" value="Unassembled WGS sequence"/>
</dbReference>
<dbReference type="PANTHER" id="PTHR42779">
    <property type="entry name" value="PROTEIN YNJB"/>
    <property type="match status" value="1"/>
</dbReference>
<dbReference type="Gene3D" id="3.40.190.10">
    <property type="entry name" value="Periplasmic binding protein-like II"/>
    <property type="match status" value="2"/>
</dbReference>
<evidence type="ECO:0000313" key="4">
    <source>
        <dbReference type="Proteomes" id="UP001156691"/>
    </source>
</evidence>